<name>A0ACC3DXI5_9PEZI</name>
<reference evidence="1" key="1">
    <citation type="submission" date="2024-09" db="EMBL/GenBank/DDBJ databases">
        <title>Black Yeasts Isolated from many extreme environments.</title>
        <authorList>
            <person name="Coleine C."/>
            <person name="Stajich J.E."/>
            <person name="Selbmann L."/>
        </authorList>
    </citation>
    <scope>NUCLEOTIDE SEQUENCE</scope>
    <source>
        <strain evidence="1">CCFEE 5737</strain>
    </source>
</reference>
<sequence length="362" mass="40107">MAAIDQRLKIENPVLPKGSLVLVTGANGYIASHIVHQLLMIGYKVRGTVRDVNKSSWMKDVFSEYGPSNLELVEVKDLTAEGAFDAAIKGTAGIAHVANIVSLDPDPNDVIPYTIAATTNIYKAATKESSVQRFVLTSSSMAAYTPSADTAHQIITAGTWNENTIKTAWAPPPYDESRGFAVYGAGKTQGEQELWQLARESKSDIVVNTILPNTNWGHVIDPEHQGFPSTCSFIRFLFDGNAEMFHALVTPQYQVDVQDVARLHVAALLLPEVKNERLFAFNERYNVNTLLAILRGLFPDKKFHEDMLKAWEDHSKVPTERATELLQKMGVEGWTGTEESLRRLKPVLDRLEAGEEVGGWSR</sequence>
<evidence type="ECO:0000313" key="2">
    <source>
        <dbReference type="Proteomes" id="UP001186974"/>
    </source>
</evidence>
<dbReference type="Proteomes" id="UP001186974">
    <property type="component" value="Unassembled WGS sequence"/>
</dbReference>
<keyword evidence="2" id="KW-1185">Reference proteome</keyword>
<proteinExistence type="predicted"/>
<comment type="caution">
    <text evidence="1">The sequence shown here is derived from an EMBL/GenBank/DDBJ whole genome shotgun (WGS) entry which is preliminary data.</text>
</comment>
<accession>A0ACC3DXI5</accession>
<dbReference type="EMBL" id="JAWDJW010000196">
    <property type="protein sequence ID" value="KAK3081342.1"/>
    <property type="molecule type" value="Genomic_DNA"/>
</dbReference>
<gene>
    <name evidence="1" type="ORF">LTS18_007706</name>
</gene>
<evidence type="ECO:0000313" key="1">
    <source>
        <dbReference type="EMBL" id="KAK3081342.1"/>
    </source>
</evidence>
<protein>
    <submittedName>
        <fullName evidence="1">Uncharacterized protein</fullName>
    </submittedName>
</protein>
<organism evidence="1 2">
    <name type="scientific">Coniosporium uncinatum</name>
    <dbReference type="NCBI Taxonomy" id="93489"/>
    <lineage>
        <taxon>Eukaryota</taxon>
        <taxon>Fungi</taxon>
        <taxon>Dikarya</taxon>
        <taxon>Ascomycota</taxon>
        <taxon>Pezizomycotina</taxon>
        <taxon>Dothideomycetes</taxon>
        <taxon>Dothideomycetes incertae sedis</taxon>
        <taxon>Coniosporium</taxon>
    </lineage>
</organism>